<feature type="transmembrane region" description="Helical" evidence="13">
    <location>
        <begin position="448"/>
        <end position="468"/>
    </location>
</feature>
<proteinExistence type="predicted"/>
<sequence length="885" mass="94696">MNPAEPPRPSPDALLNQARREGRGRLKIYLGASPGVGKTYEMLSDGGVLRRSGDDVVIGVVETHGRAETAALVEGFELIPLRPVAYGGRTLSEMDVDALLTRAPRLVLVDELAHTNAPGSRHAKRYQDVEELLDAGIDVHTTVNIQHLESLNDVVASFTKVRVRETVPDSFLEGAELEVVDLPPDELIERLKQGKVYVPHEASRALGHFFSRSNLSALRELALRQAAQRIDRDMLVDVAAAGLGGNWAAGERVLVAVSELAGSDNLVRAAKRLADALRAPWVALHVETPRTAGFGDEERQRLAATLQLAVRLGAEVATIPATDVLDGITRYAADARTTQIVVGKSARSRWFELRHGSVVDRLVRDTPDMAVHVLPMSGQPAARSAPVNAGSWGKPGNYLWSLLAIGAVTVLGVVLANFVQLSNLALLYLIPVLFAATRFGLRQGIATGVASGLAYNFFFLPPLYTFTIQDPENLVTMLVLIGVAVVVSQLASRVRAQAAIAQASATQNSALAGFARNLTGVADRRQLSEVLAREVARLLGLDAVVLQPEKGGRLAVVAGEPRLPALDLIDHAAADWAFVHAQPAGSGTGTLAASDWRFHPLSAGGRPLAVLGLARSGGREVLRSDQHQLLVSLLDQASLALQRVGLEEEMSEVTQLQQRDRLRAALLSSVSHDLRTPLTTILAAVAELKRQGETANVALIEAEALRLNRFVTNLLEMVRVESGAIDLRVEAVDLTDAVGAAAQDLRASLADHPLRLAVPPNLPLVRADERLLHQCLVNLIENAAKFSEAGTPITVQGRRLPGELRLEVLDEGPGLPPGMEAHAFETFARLEGSDQVGGTGLGLAIVRGFALAMGLTVSAANRTDRPGAHFTITFPDTLVIRTEAP</sequence>
<dbReference type="SUPFAM" id="SSF47384">
    <property type="entry name" value="Homodimeric domain of signal transducing histidine kinase"/>
    <property type="match status" value="1"/>
</dbReference>
<dbReference type="InterPro" id="IPR006016">
    <property type="entry name" value="UspA"/>
</dbReference>
<accession>A0ABY5MSY4</accession>
<keyword evidence="9" id="KW-0067">ATP-binding</keyword>
<dbReference type="CDD" id="cd00082">
    <property type="entry name" value="HisKA"/>
    <property type="match status" value="1"/>
</dbReference>
<dbReference type="InterPro" id="IPR003852">
    <property type="entry name" value="Sig_transdc_His_kinase_KdpD_N"/>
</dbReference>
<dbReference type="Pfam" id="PF02518">
    <property type="entry name" value="HATPase_c"/>
    <property type="match status" value="1"/>
</dbReference>
<dbReference type="Pfam" id="PF00582">
    <property type="entry name" value="Usp"/>
    <property type="match status" value="1"/>
</dbReference>
<dbReference type="InterPro" id="IPR052023">
    <property type="entry name" value="Histidine_kinase_KdpD"/>
</dbReference>
<evidence type="ECO:0000256" key="9">
    <source>
        <dbReference type="ARBA" id="ARBA00022840"/>
    </source>
</evidence>
<dbReference type="EMBL" id="CP097253">
    <property type="protein sequence ID" value="UUR07162.1"/>
    <property type="molecule type" value="Genomic_DNA"/>
</dbReference>
<evidence type="ECO:0000313" key="15">
    <source>
        <dbReference type="EMBL" id="UUR07162.1"/>
    </source>
</evidence>
<keyword evidence="11" id="KW-0902">Two-component regulatory system</keyword>
<keyword evidence="6 13" id="KW-0812">Transmembrane</keyword>
<evidence type="ECO:0000256" key="1">
    <source>
        <dbReference type="ARBA" id="ARBA00000085"/>
    </source>
</evidence>
<evidence type="ECO:0000256" key="7">
    <source>
        <dbReference type="ARBA" id="ARBA00022741"/>
    </source>
</evidence>
<dbReference type="SUPFAM" id="SSF55781">
    <property type="entry name" value="GAF domain-like"/>
    <property type="match status" value="1"/>
</dbReference>
<dbReference type="InterPro" id="IPR036097">
    <property type="entry name" value="HisK_dim/P_sf"/>
</dbReference>
<dbReference type="PRINTS" id="PR00344">
    <property type="entry name" value="BCTRLSENSOR"/>
</dbReference>
<dbReference type="Pfam" id="PF00512">
    <property type="entry name" value="HisKA"/>
    <property type="match status" value="1"/>
</dbReference>
<dbReference type="InterPro" id="IPR005467">
    <property type="entry name" value="His_kinase_dom"/>
</dbReference>
<evidence type="ECO:0000256" key="10">
    <source>
        <dbReference type="ARBA" id="ARBA00022989"/>
    </source>
</evidence>
<comment type="subcellular location">
    <subcellularLocation>
        <location evidence="2">Membrane</location>
        <topology evidence="2">Multi-pass membrane protein</topology>
    </subcellularLocation>
</comment>
<dbReference type="InterPro" id="IPR038318">
    <property type="entry name" value="KdpD_sf"/>
</dbReference>
<dbReference type="GO" id="GO:0016301">
    <property type="term" value="F:kinase activity"/>
    <property type="evidence" value="ECO:0007669"/>
    <property type="project" value="UniProtKB-KW"/>
</dbReference>
<evidence type="ECO:0000256" key="8">
    <source>
        <dbReference type="ARBA" id="ARBA00022777"/>
    </source>
</evidence>
<feature type="transmembrane region" description="Helical" evidence="13">
    <location>
        <begin position="474"/>
        <end position="492"/>
    </location>
</feature>
<dbReference type="SMART" id="SM00387">
    <property type="entry name" value="HATPase_c"/>
    <property type="match status" value="1"/>
</dbReference>
<evidence type="ECO:0000259" key="14">
    <source>
        <dbReference type="PROSITE" id="PS50109"/>
    </source>
</evidence>
<keyword evidence="4" id="KW-0597">Phosphoprotein</keyword>
<dbReference type="InterPro" id="IPR027417">
    <property type="entry name" value="P-loop_NTPase"/>
</dbReference>
<dbReference type="SUPFAM" id="SSF55874">
    <property type="entry name" value="ATPase domain of HSP90 chaperone/DNA topoisomerase II/histidine kinase"/>
    <property type="match status" value="1"/>
</dbReference>
<dbReference type="CDD" id="cd00075">
    <property type="entry name" value="HATPase"/>
    <property type="match status" value="1"/>
</dbReference>
<keyword evidence="10 13" id="KW-1133">Transmembrane helix</keyword>
<evidence type="ECO:0000313" key="16">
    <source>
        <dbReference type="Proteomes" id="UP000831921"/>
    </source>
</evidence>
<dbReference type="InterPro" id="IPR025201">
    <property type="entry name" value="KdpD_TM"/>
</dbReference>
<dbReference type="InterPro" id="IPR003018">
    <property type="entry name" value="GAF"/>
</dbReference>
<keyword evidence="5" id="KW-0808">Transferase</keyword>
<feature type="domain" description="Histidine kinase" evidence="14">
    <location>
        <begin position="669"/>
        <end position="878"/>
    </location>
</feature>
<dbReference type="InterPro" id="IPR003661">
    <property type="entry name" value="HisK_dim/P_dom"/>
</dbReference>
<gene>
    <name evidence="15" type="ORF">M1K48_09390</name>
</gene>
<dbReference type="Gene3D" id="3.40.50.620">
    <property type="entry name" value="HUPs"/>
    <property type="match status" value="1"/>
</dbReference>
<dbReference type="RefSeq" id="WP_249454722.1">
    <property type="nucleotide sequence ID" value="NZ_CP097253.1"/>
</dbReference>
<keyword evidence="16" id="KW-1185">Reference proteome</keyword>
<evidence type="ECO:0000256" key="11">
    <source>
        <dbReference type="ARBA" id="ARBA00023012"/>
    </source>
</evidence>
<dbReference type="SMART" id="SM00388">
    <property type="entry name" value="HisKA"/>
    <property type="match status" value="1"/>
</dbReference>
<evidence type="ECO:0000256" key="13">
    <source>
        <dbReference type="SAM" id="Phobius"/>
    </source>
</evidence>
<dbReference type="PANTHER" id="PTHR45569:SF1">
    <property type="entry name" value="SENSOR PROTEIN KDPD"/>
    <property type="match status" value="1"/>
</dbReference>
<dbReference type="Gene3D" id="1.10.287.130">
    <property type="match status" value="1"/>
</dbReference>
<feature type="transmembrane region" description="Helical" evidence="13">
    <location>
        <begin position="398"/>
        <end position="419"/>
    </location>
</feature>
<evidence type="ECO:0000256" key="4">
    <source>
        <dbReference type="ARBA" id="ARBA00022553"/>
    </source>
</evidence>
<dbReference type="EC" id="2.7.13.3" evidence="3"/>
<dbReference type="InterPro" id="IPR003594">
    <property type="entry name" value="HATPase_dom"/>
</dbReference>
<protein>
    <recommendedName>
        <fullName evidence="3">histidine kinase</fullName>
        <ecNumber evidence="3">2.7.13.3</ecNumber>
    </recommendedName>
</protein>
<dbReference type="Gene3D" id="1.20.120.620">
    <property type="entry name" value="Backbone structure of the membrane domain of e. Coli histidine kinase receptor kdpd"/>
    <property type="match status" value="1"/>
</dbReference>
<dbReference type="InterPro" id="IPR004358">
    <property type="entry name" value="Sig_transdc_His_kin-like_C"/>
</dbReference>
<dbReference type="InterPro" id="IPR014729">
    <property type="entry name" value="Rossmann-like_a/b/a_fold"/>
</dbReference>
<dbReference type="Gene3D" id="3.40.50.300">
    <property type="entry name" value="P-loop containing nucleotide triphosphate hydrolases"/>
    <property type="match status" value="1"/>
</dbReference>
<comment type="catalytic activity">
    <reaction evidence="1">
        <text>ATP + protein L-histidine = ADP + protein N-phospho-L-histidine.</text>
        <dbReference type="EC" id="2.7.13.3"/>
    </reaction>
</comment>
<feature type="transmembrane region" description="Helical" evidence="13">
    <location>
        <begin position="425"/>
        <end position="441"/>
    </location>
</feature>
<evidence type="ECO:0000256" key="6">
    <source>
        <dbReference type="ARBA" id="ARBA00022692"/>
    </source>
</evidence>
<dbReference type="SUPFAM" id="SSF52402">
    <property type="entry name" value="Adenine nucleotide alpha hydrolases-like"/>
    <property type="match status" value="1"/>
</dbReference>
<dbReference type="InterPro" id="IPR036890">
    <property type="entry name" value="HATPase_C_sf"/>
</dbReference>
<evidence type="ECO:0000256" key="2">
    <source>
        <dbReference type="ARBA" id="ARBA00004141"/>
    </source>
</evidence>
<dbReference type="Pfam" id="PF13493">
    <property type="entry name" value="DUF4118"/>
    <property type="match status" value="1"/>
</dbReference>
<dbReference type="PANTHER" id="PTHR45569">
    <property type="entry name" value="SENSOR PROTEIN KDPD"/>
    <property type="match status" value="1"/>
</dbReference>
<dbReference type="CDD" id="cd01987">
    <property type="entry name" value="USP_KdpD-like"/>
    <property type="match status" value="1"/>
</dbReference>
<dbReference type="Pfam" id="PF02702">
    <property type="entry name" value="KdpD"/>
    <property type="match status" value="1"/>
</dbReference>
<evidence type="ECO:0000256" key="5">
    <source>
        <dbReference type="ARBA" id="ARBA00022679"/>
    </source>
</evidence>
<organism evidence="15 16">
    <name type="scientific">Sphingomonas glaciei</name>
    <dbReference type="NCBI Taxonomy" id="2938948"/>
    <lineage>
        <taxon>Bacteria</taxon>
        <taxon>Pseudomonadati</taxon>
        <taxon>Pseudomonadota</taxon>
        <taxon>Alphaproteobacteria</taxon>
        <taxon>Sphingomonadales</taxon>
        <taxon>Sphingomonadaceae</taxon>
        <taxon>Sphingomonas</taxon>
    </lineage>
</organism>
<dbReference type="InterPro" id="IPR029016">
    <property type="entry name" value="GAF-like_dom_sf"/>
</dbReference>
<reference evidence="15 16" key="1">
    <citation type="submission" date="2022-05" db="EMBL/GenBank/DDBJ databases">
        <title>S8-45 Sphingomonas ultraviolaceadurans.</title>
        <authorList>
            <person name="Liu Y."/>
        </authorList>
    </citation>
    <scope>NUCLEOTIDE SEQUENCE [LARGE SCALE GENOMIC DNA]</scope>
    <source>
        <strain evidence="15 16">S8-45</strain>
    </source>
</reference>
<dbReference type="Gene3D" id="3.30.565.10">
    <property type="entry name" value="Histidine kinase-like ATPase, C-terminal domain"/>
    <property type="match status" value="1"/>
</dbReference>
<dbReference type="Proteomes" id="UP000831921">
    <property type="component" value="Chromosome"/>
</dbReference>
<dbReference type="Gene3D" id="3.30.450.40">
    <property type="match status" value="1"/>
</dbReference>
<dbReference type="Pfam" id="PF13492">
    <property type="entry name" value="GAF_3"/>
    <property type="match status" value="1"/>
</dbReference>
<name>A0ABY5MSY4_9SPHN</name>
<dbReference type="PROSITE" id="PS50109">
    <property type="entry name" value="HIS_KIN"/>
    <property type="match status" value="1"/>
</dbReference>
<evidence type="ECO:0000256" key="3">
    <source>
        <dbReference type="ARBA" id="ARBA00012438"/>
    </source>
</evidence>
<keyword evidence="12 13" id="KW-0472">Membrane</keyword>
<evidence type="ECO:0000256" key="12">
    <source>
        <dbReference type="ARBA" id="ARBA00023136"/>
    </source>
</evidence>
<keyword evidence="7" id="KW-0547">Nucleotide-binding</keyword>
<keyword evidence="8 15" id="KW-0418">Kinase</keyword>